<keyword evidence="3" id="KW-1185">Reference proteome</keyword>
<evidence type="ECO:0000259" key="1">
    <source>
        <dbReference type="PROSITE" id="PS50943"/>
    </source>
</evidence>
<dbReference type="AlphaFoldDB" id="A0A239K845"/>
<dbReference type="InterPro" id="IPR010982">
    <property type="entry name" value="Lambda_DNA-bd_dom_sf"/>
</dbReference>
<reference evidence="2 3" key="1">
    <citation type="submission" date="2017-06" db="EMBL/GenBank/DDBJ databases">
        <authorList>
            <person name="Kim H.J."/>
            <person name="Triplett B.A."/>
        </authorList>
    </citation>
    <scope>NUCLEOTIDE SEQUENCE [LARGE SCALE GENOMIC DNA]</scope>
    <source>
        <strain evidence="2 3">DS15</strain>
    </source>
</reference>
<evidence type="ECO:0000313" key="2">
    <source>
        <dbReference type="EMBL" id="SNT14547.1"/>
    </source>
</evidence>
<evidence type="ECO:0000313" key="3">
    <source>
        <dbReference type="Proteomes" id="UP000198339"/>
    </source>
</evidence>
<dbReference type="InterPro" id="IPR001387">
    <property type="entry name" value="Cro/C1-type_HTH"/>
</dbReference>
<dbReference type="EMBL" id="FZPA01000013">
    <property type="protein sequence ID" value="SNT14547.1"/>
    <property type="molecule type" value="Genomic_DNA"/>
</dbReference>
<dbReference type="CDD" id="cd00093">
    <property type="entry name" value="HTH_XRE"/>
    <property type="match status" value="1"/>
</dbReference>
<feature type="domain" description="HTH cro/C1-type" evidence="1">
    <location>
        <begin position="28"/>
        <end position="59"/>
    </location>
</feature>
<dbReference type="SMART" id="SM00530">
    <property type="entry name" value="HTH_XRE"/>
    <property type="match status" value="1"/>
</dbReference>
<dbReference type="SUPFAM" id="SSF47413">
    <property type="entry name" value="lambda repressor-like DNA-binding domains"/>
    <property type="match status" value="1"/>
</dbReference>
<dbReference type="Gene3D" id="1.10.260.40">
    <property type="entry name" value="lambda repressor-like DNA-binding domains"/>
    <property type="match status" value="1"/>
</dbReference>
<organism evidence="2 3">
    <name type="scientific">Sphingopyxis indica</name>
    <dbReference type="NCBI Taxonomy" id="436663"/>
    <lineage>
        <taxon>Bacteria</taxon>
        <taxon>Pseudomonadati</taxon>
        <taxon>Pseudomonadota</taxon>
        <taxon>Alphaproteobacteria</taxon>
        <taxon>Sphingomonadales</taxon>
        <taxon>Sphingomonadaceae</taxon>
        <taxon>Sphingopyxis</taxon>
    </lineage>
</organism>
<dbReference type="Proteomes" id="UP000198339">
    <property type="component" value="Unassembled WGS sequence"/>
</dbReference>
<accession>A0A239K845</accession>
<name>A0A239K845_9SPHN</name>
<dbReference type="GO" id="GO:0003677">
    <property type="term" value="F:DNA binding"/>
    <property type="evidence" value="ECO:0007669"/>
    <property type="project" value="InterPro"/>
</dbReference>
<sequence>MADETTKKIPRSYSRYTREAVRLLGGLIRARRIERRLSVEDLATRSGVSRDMMRRIEQGDPRCAIGLVFEAAAIVGVALFDSDRDRLAGHLAEQETKLRLLPKAVHKPRSEVKDDF</sequence>
<proteinExistence type="predicted"/>
<dbReference type="RefSeq" id="WP_058818151.1">
    <property type="nucleotide sequence ID" value="NZ_FZPA01000013.1"/>
</dbReference>
<gene>
    <name evidence="2" type="ORF">SAMN06295955_11335</name>
</gene>
<dbReference type="OrthoDB" id="7365273at2"/>
<protein>
    <submittedName>
        <fullName evidence="2">Transcriptional regulator, XRE family</fullName>
    </submittedName>
</protein>
<dbReference type="PROSITE" id="PS50943">
    <property type="entry name" value="HTH_CROC1"/>
    <property type="match status" value="1"/>
</dbReference>
<dbReference type="Pfam" id="PF13560">
    <property type="entry name" value="HTH_31"/>
    <property type="match status" value="1"/>
</dbReference>